<dbReference type="Gene3D" id="1.10.260.40">
    <property type="entry name" value="lambda repressor-like DNA-binding domains"/>
    <property type="match status" value="1"/>
</dbReference>
<proteinExistence type="predicted"/>
<dbReference type="InterPro" id="IPR050400">
    <property type="entry name" value="Bact_Cytoskel_RodZ"/>
</dbReference>
<dbReference type="InterPro" id="IPR001387">
    <property type="entry name" value="Cro/C1-type_HTH"/>
</dbReference>
<protein>
    <recommendedName>
        <fullName evidence="3">DUF4115 domain-containing protein</fullName>
    </recommendedName>
</protein>
<feature type="non-terminal residue" evidence="1">
    <location>
        <position position="80"/>
    </location>
</feature>
<evidence type="ECO:0008006" key="3">
    <source>
        <dbReference type="Google" id="ProtNLM"/>
    </source>
</evidence>
<evidence type="ECO:0000313" key="1">
    <source>
        <dbReference type="EMBL" id="RTH28142.1"/>
    </source>
</evidence>
<sequence>MCELGERLRRAREEKGLSLKEASARLALKVKVLEALEACRFEELPEPALTRGYLRRYALLLGLDPEPLLALYPLAPTLPP</sequence>
<dbReference type="CDD" id="cd00093">
    <property type="entry name" value="HTH_XRE"/>
    <property type="match status" value="1"/>
</dbReference>
<dbReference type="Proteomes" id="UP000286712">
    <property type="component" value="Unassembled WGS sequence"/>
</dbReference>
<dbReference type="InterPro" id="IPR010982">
    <property type="entry name" value="Lambda_DNA-bd_dom_sf"/>
</dbReference>
<dbReference type="AlphaFoldDB" id="A0A430S324"/>
<reference evidence="1 2" key="1">
    <citation type="journal article" date="2019" name="Extremophiles">
        <title>Biogeography of thermophiles and predominance of Thermus scotoductus in domestic water heaters.</title>
        <authorList>
            <person name="Wilpiszeski R.L."/>
            <person name="Zhang Z."/>
            <person name="House C.H."/>
        </authorList>
    </citation>
    <scope>NUCLEOTIDE SEQUENCE [LARGE SCALE GENOMIC DNA]</scope>
    <source>
        <strain evidence="1 2">27_S27</strain>
    </source>
</reference>
<dbReference type="RefSeq" id="WP_153186005.1">
    <property type="nucleotide sequence ID" value="NZ_PELW01000028.1"/>
</dbReference>
<dbReference type="Pfam" id="PF13413">
    <property type="entry name" value="HTH_25"/>
    <property type="match status" value="1"/>
</dbReference>
<dbReference type="SUPFAM" id="SSF47413">
    <property type="entry name" value="lambda repressor-like DNA-binding domains"/>
    <property type="match status" value="1"/>
</dbReference>
<accession>A0A430S324</accession>
<name>A0A430S324_THESC</name>
<gene>
    <name evidence="1" type="ORF">CSW40_01455</name>
</gene>
<organism evidence="1 2">
    <name type="scientific">Thermus scotoductus</name>
    <dbReference type="NCBI Taxonomy" id="37636"/>
    <lineage>
        <taxon>Bacteria</taxon>
        <taxon>Thermotogati</taxon>
        <taxon>Deinococcota</taxon>
        <taxon>Deinococci</taxon>
        <taxon>Thermales</taxon>
        <taxon>Thermaceae</taxon>
        <taxon>Thermus</taxon>
    </lineage>
</organism>
<comment type="caution">
    <text evidence="1">The sequence shown here is derived from an EMBL/GenBank/DDBJ whole genome shotgun (WGS) entry which is preliminary data.</text>
</comment>
<dbReference type="GO" id="GO:0003677">
    <property type="term" value="F:DNA binding"/>
    <property type="evidence" value="ECO:0007669"/>
    <property type="project" value="InterPro"/>
</dbReference>
<dbReference type="PANTHER" id="PTHR34475">
    <property type="match status" value="1"/>
</dbReference>
<evidence type="ECO:0000313" key="2">
    <source>
        <dbReference type="Proteomes" id="UP000286712"/>
    </source>
</evidence>
<dbReference type="EMBL" id="PELW01000028">
    <property type="protein sequence ID" value="RTH28142.1"/>
    <property type="molecule type" value="Genomic_DNA"/>
</dbReference>
<dbReference type="PANTHER" id="PTHR34475:SF1">
    <property type="entry name" value="CYTOSKELETON PROTEIN RODZ"/>
    <property type="match status" value="1"/>
</dbReference>